<reference evidence="4" key="1">
    <citation type="submission" date="2020-11" db="EMBL/GenBank/DDBJ databases">
        <authorList>
            <person name="Tran Van P."/>
        </authorList>
    </citation>
    <scope>NUCLEOTIDE SEQUENCE</scope>
</reference>
<gene>
    <name evidence="4" type="ORF">OSB1V03_LOCUS16738</name>
</gene>
<dbReference type="GO" id="GO:0008010">
    <property type="term" value="F:structural constituent of chitin-based larval cuticle"/>
    <property type="evidence" value="ECO:0007669"/>
    <property type="project" value="TreeGrafter"/>
</dbReference>
<dbReference type="GO" id="GO:0062129">
    <property type="term" value="C:chitin-based extracellular matrix"/>
    <property type="evidence" value="ECO:0007669"/>
    <property type="project" value="TreeGrafter"/>
</dbReference>
<dbReference type="InterPro" id="IPR050468">
    <property type="entry name" value="Cuticle_Struct_Prot"/>
</dbReference>
<dbReference type="InterPro" id="IPR000618">
    <property type="entry name" value="Insect_cuticle"/>
</dbReference>
<evidence type="ECO:0000256" key="1">
    <source>
        <dbReference type="ARBA" id="ARBA00022460"/>
    </source>
</evidence>
<protein>
    <recommendedName>
        <fullName evidence="6">Cuticle protein 6</fullName>
    </recommendedName>
</protein>
<evidence type="ECO:0000256" key="2">
    <source>
        <dbReference type="PROSITE-ProRule" id="PRU00497"/>
    </source>
</evidence>
<dbReference type="EMBL" id="CAJPIZ010019039">
    <property type="protein sequence ID" value="CAG2116781.1"/>
    <property type="molecule type" value="Genomic_DNA"/>
</dbReference>
<dbReference type="AlphaFoldDB" id="A0A7R9L8K9"/>
<dbReference type="EMBL" id="OC873614">
    <property type="protein sequence ID" value="CAD7636771.1"/>
    <property type="molecule type" value="Genomic_DNA"/>
</dbReference>
<dbReference type="OrthoDB" id="7255276at2759"/>
<dbReference type="Proteomes" id="UP000759131">
    <property type="component" value="Unassembled WGS sequence"/>
</dbReference>
<organism evidence="4">
    <name type="scientific">Medioppia subpectinata</name>
    <dbReference type="NCBI Taxonomy" id="1979941"/>
    <lineage>
        <taxon>Eukaryota</taxon>
        <taxon>Metazoa</taxon>
        <taxon>Ecdysozoa</taxon>
        <taxon>Arthropoda</taxon>
        <taxon>Chelicerata</taxon>
        <taxon>Arachnida</taxon>
        <taxon>Acari</taxon>
        <taxon>Acariformes</taxon>
        <taxon>Sarcoptiformes</taxon>
        <taxon>Oribatida</taxon>
        <taxon>Brachypylina</taxon>
        <taxon>Oppioidea</taxon>
        <taxon>Oppiidae</taxon>
        <taxon>Medioppia</taxon>
    </lineage>
</organism>
<evidence type="ECO:0000313" key="5">
    <source>
        <dbReference type="Proteomes" id="UP000759131"/>
    </source>
</evidence>
<evidence type="ECO:0008006" key="6">
    <source>
        <dbReference type="Google" id="ProtNLM"/>
    </source>
</evidence>
<feature type="non-terminal residue" evidence="4">
    <location>
        <position position="1"/>
    </location>
</feature>
<feature type="region of interest" description="Disordered" evidence="3">
    <location>
        <begin position="77"/>
        <end position="122"/>
    </location>
</feature>
<keyword evidence="1 2" id="KW-0193">Cuticle</keyword>
<name>A0A7R9L8K9_9ACAR</name>
<dbReference type="PROSITE" id="PS51155">
    <property type="entry name" value="CHIT_BIND_RR_2"/>
    <property type="match status" value="1"/>
</dbReference>
<keyword evidence="5" id="KW-1185">Reference proteome</keyword>
<sequence length="122" mass="12634">PVSNYQSPQNALNAKPAPVHYSSIGPQLQGDYKFGYHTGDGGSFREETRLPDGTVQGAYGFTDADGKQRIVKYTAGKNGFQAEGDDVPKGTPVGGSDGAPAEAPQPIGNVGEGAAFRSFSQG</sequence>
<proteinExistence type="predicted"/>
<dbReference type="PANTHER" id="PTHR10380:SF240">
    <property type="match status" value="1"/>
</dbReference>
<dbReference type="Pfam" id="PF00379">
    <property type="entry name" value="Chitin_bind_4"/>
    <property type="match status" value="1"/>
</dbReference>
<dbReference type="PANTHER" id="PTHR10380">
    <property type="entry name" value="CUTICLE PROTEIN"/>
    <property type="match status" value="1"/>
</dbReference>
<evidence type="ECO:0000313" key="4">
    <source>
        <dbReference type="EMBL" id="CAD7636771.1"/>
    </source>
</evidence>
<feature type="compositionally biased region" description="Polar residues" evidence="3">
    <location>
        <begin position="1"/>
        <end position="12"/>
    </location>
</feature>
<dbReference type="InterPro" id="IPR031311">
    <property type="entry name" value="CHIT_BIND_RR_consensus"/>
</dbReference>
<dbReference type="PROSITE" id="PS00233">
    <property type="entry name" value="CHIT_BIND_RR_1"/>
    <property type="match status" value="1"/>
</dbReference>
<dbReference type="PRINTS" id="PR00947">
    <property type="entry name" value="CUTICLE"/>
</dbReference>
<evidence type="ECO:0000256" key="3">
    <source>
        <dbReference type="SAM" id="MobiDB-lite"/>
    </source>
</evidence>
<feature type="region of interest" description="Disordered" evidence="3">
    <location>
        <begin position="1"/>
        <end position="24"/>
    </location>
</feature>
<accession>A0A7R9L8K9</accession>